<keyword evidence="6 11" id="KW-0798">TonB box</keyword>
<keyword evidence="3 10" id="KW-0813">Transport</keyword>
<dbReference type="RefSeq" id="WP_394479614.1">
    <property type="nucleotide sequence ID" value="NZ_JBIGHV010000004.1"/>
</dbReference>
<evidence type="ECO:0000256" key="7">
    <source>
        <dbReference type="ARBA" id="ARBA00023136"/>
    </source>
</evidence>
<evidence type="ECO:0000256" key="10">
    <source>
        <dbReference type="PROSITE-ProRule" id="PRU01360"/>
    </source>
</evidence>
<keyword evidence="8 15" id="KW-0675">Receptor</keyword>
<evidence type="ECO:0000256" key="9">
    <source>
        <dbReference type="ARBA" id="ARBA00023237"/>
    </source>
</evidence>
<dbReference type="InterPro" id="IPR039426">
    <property type="entry name" value="TonB-dep_rcpt-like"/>
</dbReference>
<keyword evidence="16" id="KW-1185">Reference proteome</keyword>
<evidence type="ECO:0000256" key="5">
    <source>
        <dbReference type="ARBA" id="ARBA00022692"/>
    </source>
</evidence>
<feature type="domain" description="TonB-dependent receptor plug" evidence="14">
    <location>
        <begin position="53"/>
        <end position="170"/>
    </location>
</feature>
<evidence type="ECO:0000259" key="13">
    <source>
        <dbReference type="Pfam" id="PF00593"/>
    </source>
</evidence>
<evidence type="ECO:0000256" key="4">
    <source>
        <dbReference type="ARBA" id="ARBA00022452"/>
    </source>
</evidence>
<dbReference type="InterPro" id="IPR036942">
    <property type="entry name" value="Beta-barrel_TonB_sf"/>
</dbReference>
<evidence type="ECO:0000256" key="12">
    <source>
        <dbReference type="SAM" id="SignalP"/>
    </source>
</evidence>
<dbReference type="InterPro" id="IPR037066">
    <property type="entry name" value="Plug_dom_sf"/>
</dbReference>
<keyword evidence="7 10" id="KW-0472">Membrane</keyword>
<dbReference type="EMBL" id="JBIGHV010000004">
    <property type="protein sequence ID" value="MFG6430959.1"/>
    <property type="molecule type" value="Genomic_DNA"/>
</dbReference>
<dbReference type="PANTHER" id="PTHR47234">
    <property type="match status" value="1"/>
</dbReference>
<proteinExistence type="inferred from homology"/>
<evidence type="ECO:0000256" key="1">
    <source>
        <dbReference type="ARBA" id="ARBA00004571"/>
    </source>
</evidence>
<comment type="caution">
    <text evidence="15">The sequence shown here is derived from an EMBL/GenBank/DDBJ whole genome shotgun (WGS) entry which is preliminary data.</text>
</comment>
<keyword evidence="12" id="KW-0732">Signal</keyword>
<dbReference type="SUPFAM" id="SSF56935">
    <property type="entry name" value="Porins"/>
    <property type="match status" value="1"/>
</dbReference>
<evidence type="ECO:0000256" key="11">
    <source>
        <dbReference type="RuleBase" id="RU003357"/>
    </source>
</evidence>
<dbReference type="PROSITE" id="PS52016">
    <property type="entry name" value="TONB_DEPENDENT_REC_3"/>
    <property type="match status" value="1"/>
</dbReference>
<gene>
    <name evidence="15" type="ORF">ACG00Y_13600</name>
</gene>
<keyword evidence="5 10" id="KW-0812">Transmembrane</keyword>
<dbReference type="InterPro" id="IPR000531">
    <property type="entry name" value="Beta-barrel_TonB"/>
</dbReference>
<evidence type="ECO:0000256" key="2">
    <source>
        <dbReference type="ARBA" id="ARBA00009810"/>
    </source>
</evidence>
<feature type="chain" id="PRO_5045734192" evidence="12">
    <location>
        <begin position="22"/>
        <end position="966"/>
    </location>
</feature>
<accession>A0ABW7F4B7</accession>
<reference evidence="15 16" key="1">
    <citation type="submission" date="2024-08" db="EMBL/GenBank/DDBJ databases">
        <authorList>
            <person name="Lu H."/>
        </authorList>
    </citation>
    <scope>NUCLEOTIDE SEQUENCE [LARGE SCALE GENOMIC DNA]</scope>
    <source>
        <strain evidence="15 16">LYH14W</strain>
    </source>
</reference>
<evidence type="ECO:0000259" key="14">
    <source>
        <dbReference type="Pfam" id="PF07715"/>
    </source>
</evidence>
<comment type="subcellular location">
    <subcellularLocation>
        <location evidence="1 10">Cell outer membrane</location>
        <topology evidence="1 10">Multi-pass membrane protein</topology>
    </subcellularLocation>
</comment>
<sequence>MKPTRIACAAALLCLSGAVVAQTPAADQPAAQKKMERITITGSSIKRLVDEKSMPIEVITALDMRQQGWTSVDQVVDNLTANGASINQVTNNAVFGGDGEKTFGGANFANLRGLGPSGTLVLLNGRRVATHGMSGGSVDLNAIPMDAIERIEVLKDGASAIYGTDAIGGVMNFITKTSYQGLALSGNYITPEASGGGQTARLSAALGFGDLDRDGFNLMATVTVDNNRILRGTDRPWATGYQPDRFLTPDTSSSVHANIIGATNTALTTAGTVVGTGDPTRYTFLNLLAIQGQCEAIPNQIPLAPNIQVWNLFGHTQASSRYRCARDYGRNYMLKAPQDSINGMLKGTFRINADHQAAVEIMTSSVTNRGEYSPLQVSTGNTTATLNGVTTRSNTHLPVSSQHYLDMRALVGATQFDPALPIAYRVNFLNDLGFRIRENETDNLRVQTTMEGTVWGLDYSLGAGYGESKSKATLVNGFANTRKLVDLLASGEYNPFIMPGESQSDAVVQAFEDMQMRGKIYDGKTSVKQVDATISGPIGNFLAGPLEFALGASAREESYEFSGSRNFICIDSITALTLQNNNNDALTFGCPGNSSSPTLSRKISAVFGELITRPLKGLELTLQVRHDKYQVIGGTTNPKVGIKYQPIDTLLFRGSASTGFRAPTSQQINQGVVVSQLTGQFRDPVLCADVNNPTDATQCARLSLPFAAGGNPNLMPEKSRQSSVGIVFAPTANFQAYADYWQVKLEDRIRALSTAEMIANYDIFKDSFVRDPSTNIVQYIQAGWVNSAGSRTKGIDFGVKQVFDALQGRFTASLTGTKMISNKEQTRANAPFIEYVGKWNNTSLYVPWRINASLGYRTGPWNVTLSGIYRDGYEDQNRGPTAVGGANYTNIEPYVRNIEAYKTFNLVTSYTGIKGLTITGSLINLADAQPPFTWHNVDSAAGTGWDPRVASPMGRTWGVSFRWAME</sequence>
<evidence type="ECO:0000313" key="16">
    <source>
        <dbReference type="Proteomes" id="UP001606210"/>
    </source>
</evidence>
<dbReference type="Proteomes" id="UP001606210">
    <property type="component" value="Unassembled WGS sequence"/>
</dbReference>
<feature type="signal peptide" evidence="12">
    <location>
        <begin position="1"/>
        <end position="21"/>
    </location>
</feature>
<dbReference type="Pfam" id="PF00593">
    <property type="entry name" value="TonB_dep_Rec_b-barrel"/>
    <property type="match status" value="1"/>
</dbReference>
<evidence type="ECO:0000256" key="3">
    <source>
        <dbReference type="ARBA" id="ARBA00022448"/>
    </source>
</evidence>
<dbReference type="Gene3D" id="2.40.170.20">
    <property type="entry name" value="TonB-dependent receptor, beta-barrel domain"/>
    <property type="match status" value="1"/>
</dbReference>
<feature type="domain" description="TonB-dependent receptor-like beta-barrel" evidence="13">
    <location>
        <begin position="426"/>
        <end position="925"/>
    </location>
</feature>
<name>A0ABW7F4B7_9BURK</name>
<dbReference type="PANTHER" id="PTHR47234:SF2">
    <property type="entry name" value="TONB-DEPENDENT RECEPTOR"/>
    <property type="match status" value="1"/>
</dbReference>
<dbReference type="Pfam" id="PF07715">
    <property type="entry name" value="Plug"/>
    <property type="match status" value="1"/>
</dbReference>
<organism evidence="15 16">
    <name type="scientific">Pelomonas parva</name>
    <dbReference type="NCBI Taxonomy" id="3299032"/>
    <lineage>
        <taxon>Bacteria</taxon>
        <taxon>Pseudomonadati</taxon>
        <taxon>Pseudomonadota</taxon>
        <taxon>Betaproteobacteria</taxon>
        <taxon>Burkholderiales</taxon>
        <taxon>Sphaerotilaceae</taxon>
        <taxon>Roseateles</taxon>
    </lineage>
</organism>
<protein>
    <submittedName>
        <fullName evidence="15">TonB-dependent receptor domain-containing protein</fullName>
    </submittedName>
</protein>
<dbReference type="InterPro" id="IPR012910">
    <property type="entry name" value="Plug_dom"/>
</dbReference>
<evidence type="ECO:0000313" key="15">
    <source>
        <dbReference type="EMBL" id="MFG6430959.1"/>
    </source>
</evidence>
<keyword evidence="9 10" id="KW-0998">Cell outer membrane</keyword>
<comment type="similarity">
    <text evidence="2 10 11">Belongs to the TonB-dependent receptor family.</text>
</comment>
<evidence type="ECO:0000256" key="6">
    <source>
        <dbReference type="ARBA" id="ARBA00023077"/>
    </source>
</evidence>
<evidence type="ECO:0000256" key="8">
    <source>
        <dbReference type="ARBA" id="ARBA00023170"/>
    </source>
</evidence>
<dbReference type="Gene3D" id="2.170.130.10">
    <property type="entry name" value="TonB-dependent receptor, plug domain"/>
    <property type="match status" value="1"/>
</dbReference>
<keyword evidence="4 10" id="KW-1134">Transmembrane beta strand</keyword>